<reference evidence="1" key="1">
    <citation type="submission" date="2020-02" db="EMBL/GenBank/DDBJ databases">
        <authorList>
            <person name="Palmer J.M."/>
        </authorList>
    </citation>
    <scope>NUCLEOTIDE SEQUENCE</scope>
    <source>
        <strain evidence="1">EPUS1.4</strain>
        <tissue evidence="1">Thallus</tissue>
    </source>
</reference>
<proteinExistence type="predicted"/>
<sequence>MIPFLKLFSMHARATLSTCSIATFIESRVAYYKGRYPARQITRPNTRQKLYGTIPFEFCLFLCRARGPDTTRAVQRIIAAEKNEMIMMIEVGTTIIVSQKAEVPGHAIEGFQATHPLMISFAAEIS</sequence>
<dbReference type="EMBL" id="JAACFV010000130">
    <property type="protein sequence ID" value="KAF7504703.1"/>
    <property type="molecule type" value="Genomic_DNA"/>
</dbReference>
<evidence type="ECO:0000313" key="2">
    <source>
        <dbReference type="Proteomes" id="UP000606974"/>
    </source>
</evidence>
<dbReference type="AlphaFoldDB" id="A0A8H7E1J9"/>
<comment type="caution">
    <text evidence="1">The sequence shown here is derived from an EMBL/GenBank/DDBJ whole genome shotgun (WGS) entry which is preliminary data.</text>
</comment>
<keyword evidence="2" id="KW-1185">Reference proteome</keyword>
<name>A0A8H7E1J9_9EURO</name>
<protein>
    <submittedName>
        <fullName evidence="1">Uncharacterized protein</fullName>
    </submittedName>
</protein>
<evidence type="ECO:0000313" key="1">
    <source>
        <dbReference type="EMBL" id="KAF7504703.1"/>
    </source>
</evidence>
<organism evidence="1 2">
    <name type="scientific">Endocarpon pusillum</name>
    <dbReference type="NCBI Taxonomy" id="364733"/>
    <lineage>
        <taxon>Eukaryota</taxon>
        <taxon>Fungi</taxon>
        <taxon>Dikarya</taxon>
        <taxon>Ascomycota</taxon>
        <taxon>Pezizomycotina</taxon>
        <taxon>Eurotiomycetes</taxon>
        <taxon>Chaetothyriomycetidae</taxon>
        <taxon>Verrucariales</taxon>
        <taxon>Verrucariaceae</taxon>
        <taxon>Endocarpon</taxon>
    </lineage>
</organism>
<gene>
    <name evidence="1" type="ORF">GJ744_001984</name>
</gene>
<dbReference type="Proteomes" id="UP000606974">
    <property type="component" value="Unassembled WGS sequence"/>
</dbReference>
<accession>A0A8H7E1J9</accession>